<proteinExistence type="predicted"/>
<organism evidence="1 2">
    <name type="scientific">Panagrolaimus sp. ES5</name>
    <dbReference type="NCBI Taxonomy" id="591445"/>
    <lineage>
        <taxon>Eukaryota</taxon>
        <taxon>Metazoa</taxon>
        <taxon>Ecdysozoa</taxon>
        <taxon>Nematoda</taxon>
        <taxon>Chromadorea</taxon>
        <taxon>Rhabditida</taxon>
        <taxon>Tylenchina</taxon>
        <taxon>Panagrolaimomorpha</taxon>
        <taxon>Panagrolaimoidea</taxon>
        <taxon>Panagrolaimidae</taxon>
        <taxon>Panagrolaimus</taxon>
    </lineage>
</organism>
<name>A0AC34GRZ1_9BILA</name>
<evidence type="ECO:0000313" key="2">
    <source>
        <dbReference type="WBParaSite" id="ES5_v2.g7447.t1"/>
    </source>
</evidence>
<dbReference type="Proteomes" id="UP000887579">
    <property type="component" value="Unplaced"/>
</dbReference>
<evidence type="ECO:0000313" key="1">
    <source>
        <dbReference type="Proteomes" id="UP000887579"/>
    </source>
</evidence>
<reference evidence="2" key="1">
    <citation type="submission" date="2022-11" db="UniProtKB">
        <authorList>
            <consortium name="WormBaseParasite"/>
        </authorList>
    </citation>
    <scope>IDENTIFICATION</scope>
</reference>
<sequence length="269" mass="28151">MNNSSINNSKNVKAEEKGIVDSAADLAKDARNMVSDIVDITKETITEKAQQSKLQKPEDKGVAGLAAEFAKNVGDLVSDAVEGTKEIVSDAIEGTKEIASTHYPVVNSTTTPSDAALDQQGDNVEITITKVTVKGLANDKHGVNQSSGNPADELVQDARAMINNAVESGATPGSAHASAAPSVTDSAKEFAKNVRDVITDAFQNTKESAAEKGLGDSASKLASDVKTTVSNVVGTAKEKVTHAADVIADQLVDTPPHGMYIFRKSVDFR</sequence>
<accession>A0AC34GRZ1</accession>
<dbReference type="WBParaSite" id="ES5_v2.g7447.t1">
    <property type="protein sequence ID" value="ES5_v2.g7447.t1"/>
    <property type="gene ID" value="ES5_v2.g7447"/>
</dbReference>
<protein>
    <submittedName>
        <fullName evidence="2">Uncharacterized protein</fullName>
    </submittedName>
</protein>